<name>A0A0Q3EM71_BRADI</name>
<dbReference type="RefSeq" id="XP_024318564.1">
    <property type="nucleotide sequence ID" value="XM_024462796.1"/>
</dbReference>
<keyword evidence="4" id="KW-1185">Reference proteome</keyword>
<evidence type="ECO:0000259" key="1">
    <source>
        <dbReference type="Pfam" id="PF03478"/>
    </source>
</evidence>
<gene>
    <name evidence="3" type="primary">LOC100834947</name>
    <name evidence="2" type="ORF">BRADI_4g20030v3</name>
</gene>
<dbReference type="EMBL" id="CM000883">
    <property type="protein sequence ID" value="KQJ88631.1"/>
    <property type="molecule type" value="Genomic_DNA"/>
</dbReference>
<dbReference type="PANTHER" id="PTHR33165:SF36">
    <property type="entry name" value="DUF295 DOMAIN-CONTAINING PROTEIN"/>
    <property type="match status" value="1"/>
</dbReference>
<reference evidence="3" key="3">
    <citation type="submission" date="2018-08" db="UniProtKB">
        <authorList>
            <consortium name="EnsemblPlants"/>
        </authorList>
    </citation>
    <scope>IDENTIFICATION</scope>
    <source>
        <strain evidence="3">cv. Bd21</strain>
    </source>
</reference>
<dbReference type="AlphaFoldDB" id="A0A0Q3EM71"/>
<dbReference type="GeneID" id="100834947"/>
<proteinExistence type="predicted"/>
<dbReference type="ExpressionAtlas" id="A0A0Q3EM71">
    <property type="expression patterns" value="baseline and differential"/>
</dbReference>
<accession>A0A0Q3EM71</accession>
<evidence type="ECO:0000313" key="3">
    <source>
        <dbReference type="EnsemblPlants" id="KQJ88631"/>
    </source>
</evidence>
<dbReference type="EnsemblPlants" id="KQJ88631">
    <property type="protein sequence ID" value="KQJ88631"/>
    <property type="gene ID" value="BRADI_4g20030v3"/>
</dbReference>
<protein>
    <recommendedName>
        <fullName evidence="1">KIB1-4 beta-propeller domain-containing protein</fullName>
    </recommendedName>
</protein>
<dbReference type="InterPro" id="IPR005174">
    <property type="entry name" value="KIB1-4_b-propeller"/>
</dbReference>
<dbReference type="OrthoDB" id="585353at2759"/>
<dbReference type="KEGG" id="bdi:100834947"/>
<dbReference type="RefSeq" id="XP_003576077.2">
    <property type="nucleotide sequence ID" value="XM_003576029.4"/>
</dbReference>
<dbReference type="PANTHER" id="PTHR33165">
    <property type="entry name" value="F-BOX DOMAIN CONTAINING PROTEIN-LIKE-RELATED"/>
    <property type="match status" value="1"/>
</dbReference>
<reference evidence="2 3" key="1">
    <citation type="journal article" date="2010" name="Nature">
        <title>Genome sequencing and analysis of the model grass Brachypodium distachyon.</title>
        <authorList>
            <consortium name="International Brachypodium Initiative"/>
        </authorList>
    </citation>
    <scope>NUCLEOTIDE SEQUENCE [LARGE SCALE GENOMIC DNA]</scope>
    <source>
        <strain evidence="2">Bd21</strain>
        <strain evidence="3">cv. Bd21</strain>
    </source>
</reference>
<dbReference type="RefSeq" id="XP_014757677.1">
    <property type="nucleotide sequence ID" value="XM_014902191.2"/>
</dbReference>
<feature type="domain" description="KIB1-4 beta-propeller" evidence="1">
    <location>
        <begin position="98"/>
        <end position="357"/>
    </location>
</feature>
<dbReference type="Pfam" id="PF03478">
    <property type="entry name" value="Beta-prop_KIB1-4"/>
    <property type="match status" value="1"/>
</dbReference>
<dbReference type="Proteomes" id="UP000008810">
    <property type="component" value="Chromosome 4"/>
</dbReference>
<organism evidence="2">
    <name type="scientific">Brachypodium distachyon</name>
    <name type="common">Purple false brome</name>
    <name type="synonym">Trachynia distachya</name>
    <dbReference type="NCBI Taxonomy" id="15368"/>
    <lineage>
        <taxon>Eukaryota</taxon>
        <taxon>Viridiplantae</taxon>
        <taxon>Streptophyta</taxon>
        <taxon>Embryophyta</taxon>
        <taxon>Tracheophyta</taxon>
        <taxon>Spermatophyta</taxon>
        <taxon>Magnoliopsida</taxon>
        <taxon>Liliopsida</taxon>
        <taxon>Poales</taxon>
        <taxon>Poaceae</taxon>
        <taxon>BOP clade</taxon>
        <taxon>Pooideae</taxon>
        <taxon>Stipodae</taxon>
        <taxon>Brachypodieae</taxon>
        <taxon>Brachypodium</taxon>
    </lineage>
</organism>
<dbReference type="Gramene" id="KQJ88631">
    <property type="protein sequence ID" value="KQJ88631"/>
    <property type="gene ID" value="BRADI_4g20030v3"/>
</dbReference>
<reference evidence="2" key="2">
    <citation type="submission" date="2017-06" db="EMBL/GenBank/DDBJ databases">
        <title>WGS assembly of Brachypodium distachyon.</title>
        <authorList>
            <consortium name="The International Brachypodium Initiative"/>
            <person name="Lucas S."/>
            <person name="Harmon-Smith M."/>
            <person name="Lail K."/>
            <person name="Tice H."/>
            <person name="Grimwood J."/>
            <person name="Bruce D."/>
            <person name="Barry K."/>
            <person name="Shu S."/>
            <person name="Lindquist E."/>
            <person name="Wang M."/>
            <person name="Pitluck S."/>
            <person name="Vogel J.P."/>
            <person name="Garvin D.F."/>
            <person name="Mockler T.C."/>
            <person name="Schmutz J."/>
            <person name="Rokhsar D."/>
            <person name="Bevan M.W."/>
        </authorList>
    </citation>
    <scope>NUCLEOTIDE SEQUENCE</scope>
    <source>
        <strain evidence="2">Bd21</strain>
    </source>
</reference>
<evidence type="ECO:0000313" key="4">
    <source>
        <dbReference type="Proteomes" id="UP000008810"/>
    </source>
</evidence>
<sequence>MAMAEARAATGHRGRGPAPSWVLMQEDMLQLIASRVLAGDLLDYVRFRAVCLPWRAATACPRGQGLVNPLFHPRRWMMLPEGDGMHPGHPALGGYGRFFNLDTAAFVRVRLPCFQDQDHIVLDCPDGLLLLQRKGDGAICLHHPFTGDIAQFPPLASLITQLDGAVGVAGVDARLLLRFDRFMDVSAAVSVRAGGTVTIMLAFIRLQRMAYVSTGDLQWTATSWMIPGMWTAVPFRGSLYLVKGWNKRKPSLIMRVDPPECSSSVLWSSAPAQTVATCPAEKMTKPYLVECNSELLVVGYAKADRHSLVVFRLADLLLGAPTPAAPLASIGDHVLFIGKRNMTVKSKNIPVLRGNSVAIITASAADRLLQYNLGRGAWSQLCDGDLINGPAPRPHSLVHHIVTCCHHAFWSSGHIWYVKSTEPWRRMTAGAYIKQYLL</sequence>
<evidence type="ECO:0000313" key="2">
    <source>
        <dbReference type="EMBL" id="KQJ88631.1"/>
    </source>
</evidence>